<accession>A0AA35XWW6</accession>
<dbReference type="Proteomes" id="UP001176960">
    <property type="component" value="Unassembled WGS sequence"/>
</dbReference>
<sequence length="430" mass="46521">MTRRLLACLAGCGLIMSHAGVAGELTVFCSSSGTEMALCQSESQSWARETGNVVKLVPLPSDWGTVLPLYRQLLAASDPVVDVLVMDGTWVGSLAPMLGALERKPDDADLMPAPFASAGRRVALPWYRDVGLLFYRRDLLEKYRLPVPQSWDELEREALLVQAAERRTGQSALWGYVWQGRTAESLLCNALEWLGPQGGTLVPGTGQAGIDNPAARSALSRAARWVGTISPEGVLSDDEEAARGAFQTGHAVFMRNWVYAWALANDPQSVVAGKVGVAPLPRERSIELPGGVDGTVYLGIARNTRHPAEAASLIRYLTSRPVERARAAAGAYVPARRSLLDDPDVLAAIPVLTKIRPVFEAPLMRPVAETGQDYPRLAWMVENSFHDVLRGQRSAPDALRALSDTVEAMALRGQWLSGPTAALPPQEKTE</sequence>
<feature type="chain" id="PRO_5041390394" evidence="5">
    <location>
        <begin position="23"/>
        <end position="430"/>
    </location>
</feature>
<protein>
    <submittedName>
        <fullName evidence="6">Extracellular solute-binding protein</fullName>
    </submittedName>
</protein>
<comment type="caution">
    <text evidence="6">The sequence shown here is derived from an EMBL/GenBank/DDBJ whole genome shotgun (WGS) entry which is preliminary data.</text>
</comment>
<keyword evidence="7" id="KW-1185">Reference proteome</keyword>
<dbReference type="AlphaFoldDB" id="A0AA35XWW6"/>
<reference evidence="6" key="1">
    <citation type="submission" date="2023-03" db="EMBL/GenBank/DDBJ databases">
        <authorList>
            <person name="Cleenwerck I."/>
        </authorList>
    </citation>
    <scope>NUCLEOTIDE SEQUENCE</scope>
    <source>
        <strain evidence="6">LMG 32879</strain>
    </source>
</reference>
<dbReference type="InterPro" id="IPR006059">
    <property type="entry name" value="SBP"/>
</dbReference>
<dbReference type="Pfam" id="PF01547">
    <property type="entry name" value="SBP_bac_1"/>
    <property type="match status" value="1"/>
</dbReference>
<dbReference type="PANTHER" id="PTHR43649">
    <property type="entry name" value="ARABINOSE-BINDING PROTEIN-RELATED"/>
    <property type="match status" value="1"/>
</dbReference>
<evidence type="ECO:0000256" key="1">
    <source>
        <dbReference type="ARBA" id="ARBA00004418"/>
    </source>
</evidence>
<dbReference type="RefSeq" id="WP_289842770.1">
    <property type="nucleotide sequence ID" value="NZ_CATKSH010000013.1"/>
</dbReference>
<proteinExistence type="inferred from homology"/>
<evidence type="ECO:0000256" key="2">
    <source>
        <dbReference type="ARBA" id="ARBA00008520"/>
    </source>
</evidence>
<evidence type="ECO:0000256" key="5">
    <source>
        <dbReference type="SAM" id="SignalP"/>
    </source>
</evidence>
<dbReference type="EMBL" id="CATKSH010000013">
    <property type="protein sequence ID" value="CAI9121299.1"/>
    <property type="molecule type" value="Genomic_DNA"/>
</dbReference>
<gene>
    <name evidence="6" type="ORF">LMG32879_002146</name>
</gene>
<evidence type="ECO:0000313" key="7">
    <source>
        <dbReference type="Proteomes" id="UP001176960"/>
    </source>
</evidence>
<organism evidence="6 7">
    <name type="scientific">Brytella acorum</name>
    <dbReference type="NCBI Taxonomy" id="2959299"/>
    <lineage>
        <taxon>Bacteria</taxon>
        <taxon>Pseudomonadati</taxon>
        <taxon>Pseudomonadota</taxon>
        <taxon>Alphaproteobacteria</taxon>
        <taxon>Acetobacterales</taxon>
        <taxon>Acetobacteraceae</taxon>
        <taxon>Brytella</taxon>
    </lineage>
</organism>
<evidence type="ECO:0000256" key="4">
    <source>
        <dbReference type="ARBA" id="ARBA00022729"/>
    </source>
</evidence>
<dbReference type="InterPro" id="IPR050490">
    <property type="entry name" value="Bact_solute-bd_prot1"/>
</dbReference>
<dbReference type="PANTHER" id="PTHR43649:SF34">
    <property type="entry name" value="ABC TRANSPORTER PERIPLASMIC-BINDING PROTEIN YCJN-RELATED"/>
    <property type="match status" value="1"/>
</dbReference>
<dbReference type="SUPFAM" id="SSF53850">
    <property type="entry name" value="Periplasmic binding protein-like II"/>
    <property type="match status" value="1"/>
</dbReference>
<evidence type="ECO:0000313" key="6">
    <source>
        <dbReference type="EMBL" id="CAI9121299.1"/>
    </source>
</evidence>
<name>A0AA35XWW6_9PROT</name>
<dbReference type="GO" id="GO:0042597">
    <property type="term" value="C:periplasmic space"/>
    <property type="evidence" value="ECO:0007669"/>
    <property type="project" value="UniProtKB-SubCell"/>
</dbReference>
<keyword evidence="4 5" id="KW-0732">Signal</keyword>
<comment type="similarity">
    <text evidence="2">Belongs to the bacterial solute-binding protein 1 family.</text>
</comment>
<dbReference type="Gene3D" id="3.40.190.10">
    <property type="entry name" value="Periplasmic binding protein-like II"/>
    <property type="match status" value="2"/>
</dbReference>
<evidence type="ECO:0000256" key="3">
    <source>
        <dbReference type="ARBA" id="ARBA00022448"/>
    </source>
</evidence>
<feature type="signal peptide" evidence="5">
    <location>
        <begin position="1"/>
        <end position="22"/>
    </location>
</feature>
<comment type="subcellular location">
    <subcellularLocation>
        <location evidence="1">Periplasm</location>
    </subcellularLocation>
</comment>
<keyword evidence="3" id="KW-0813">Transport</keyword>